<reference evidence="1" key="1">
    <citation type="submission" date="2023-07" db="EMBL/GenBank/DDBJ databases">
        <title>The genome sequence of Rhodocytophaga aerolata KACC 12507.</title>
        <authorList>
            <person name="Zhang X."/>
        </authorList>
    </citation>
    <scope>NUCLEOTIDE SEQUENCE</scope>
    <source>
        <strain evidence="1">KACC 12507</strain>
    </source>
</reference>
<dbReference type="EMBL" id="JAUKPO010000001">
    <property type="protein sequence ID" value="MDO1444619.1"/>
    <property type="molecule type" value="Genomic_DNA"/>
</dbReference>
<protein>
    <submittedName>
        <fullName evidence="1">Uncharacterized protein</fullName>
    </submittedName>
</protein>
<sequence length="370" mass="43196">MIQNNHIWPLGLLLDEVWLKVHRVIIHQLQVTDYWIQDEEYAEFMDQQRIKGENLKKRLILPLMGEDYFLLETESVFGPMNKRFRSKLPISLSFGYDIGLHFSYLSSGQTDWAEKIASLSALFNTGISIFDLILDHYPHLSKQLIEIINEKTLSDLATYTPTQLAEFYSVVLNVEKPELKILLKFIIGFFIELNKLFPENNKIKARQELLLMLIKGLKSELLSVNYGTLPIAEQLKIARLKSVLPFLIIKKLATIPVTDNNKKLSKTLNTFITCFAESFWLLDDFVDLVRDLQNKSINNVLLQIQKNILVEEDYPVLQEILKGNYIVDTSQRLIHRINICNNFLKQQELDSNISNYFILFFLAYIRDWMS</sequence>
<organism evidence="1 2">
    <name type="scientific">Rhodocytophaga aerolata</name>
    <dbReference type="NCBI Taxonomy" id="455078"/>
    <lineage>
        <taxon>Bacteria</taxon>
        <taxon>Pseudomonadati</taxon>
        <taxon>Bacteroidota</taxon>
        <taxon>Cytophagia</taxon>
        <taxon>Cytophagales</taxon>
        <taxon>Rhodocytophagaceae</taxon>
        <taxon>Rhodocytophaga</taxon>
    </lineage>
</organism>
<gene>
    <name evidence="1" type="ORF">Q0590_00070</name>
</gene>
<keyword evidence="2" id="KW-1185">Reference proteome</keyword>
<dbReference type="RefSeq" id="WP_302035425.1">
    <property type="nucleotide sequence ID" value="NZ_JAUKPO010000001.1"/>
</dbReference>
<evidence type="ECO:0000313" key="2">
    <source>
        <dbReference type="Proteomes" id="UP001168528"/>
    </source>
</evidence>
<dbReference type="Proteomes" id="UP001168528">
    <property type="component" value="Unassembled WGS sequence"/>
</dbReference>
<accession>A0ABT8QY77</accession>
<proteinExistence type="predicted"/>
<evidence type="ECO:0000313" key="1">
    <source>
        <dbReference type="EMBL" id="MDO1444619.1"/>
    </source>
</evidence>
<comment type="caution">
    <text evidence="1">The sequence shown here is derived from an EMBL/GenBank/DDBJ whole genome shotgun (WGS) entry which is preliminary data.</text>
</comment>
<name>A0ABT8QY77_9BACT</name>